<feature type="transmembrane region" description="Helical" evidence="1">
    <location>
        <begin position="99"/>
        <end position="116"/>
    </location>
</feature>
<feature type="transmembrane region" description="Helical" evidence="1">
    <location>
        <begin position="128"/>
        <end position="151"/>
    </location>
</feature>
<evidence type="ECO:0000313" key="2">
    <source>
        <dbReference type="EMBL" id="GAA5530528.1"/>
    </source>
</evidence>
<feature type="transmembrane region" description="Helical" evidence="1">
    <location>
        <begin position="157"/>
        <end position="180"/>
    </location>
</feature>
<gene>
    <name evidence="2" type="ORF">Hgul01_04347</name>
</gene>
<proteinExistence type="predicted"/>
<organism evidence="2 3">
    <name type="scientific">Herpetosiphon gulosus</name>
    <dbReference type="NCBI Taxonomy" id="1973496"/>
    <lineage>
        <taxon>Bacteria</taxon>
        <taxon>Bacillati</taxon>
        <taxon>Chloroflexota</taxon>
        <taxon>Chloroflexia</taxon>
        <taxon>Herpetosiphonales</taxon>
        <taxon>Herpetosiphonaceae</taxon>
        <taxon>Herpetosiphon</taxon>
    </lineage>
</organism>
<dbReference type="Proteomes" id="UP001428290">
    <property type="component" value="Unassembled WGS sequence"/>
</dbReference>
<keyword evidence="3" id="KW-1185">Reference proteome</keyword>
<evidence type="ECO:0000313" key="3">
    <source>
        <dbReference type="Proteomes" id="UP001428290"/>
    </source>
</evidence>
<feature type="transmembrane region" description="Helical" evidence="1">
    <location>
        <begin position="12"/>
        <end position="31"/>
    </location>
</feature>
<protein>
    <recommendedName>
        <fullName evidence="4">Enediyne biosynthesis protein UnbU</fullName>
    </recommendedName>
</protein>
<feature type="transmembrane region" description="Helical" evidence="1">
    <location>
        <begin position="212"/>
        <end position="230"/>
    </location>
</feature>
<comment type="caution">
    <text evidence="2">The sequence shown here is derived from an EMBL/GenBank/DDBJ whole genome shotgun (WGS) entry which is preliminary data.</text>
</comment>
<sequence>MIDPKPDVRVMALRRFAIAITVLNILGRTVFGFEQPWSYVVAALATTYGMELLLEWLAARDESRPVRYGGGWRCMVDFLLSAHITGLAISMLVYANQRIWPIVFASAVAIGSKTLFRAPHARGERHFLNPSNFGISVTLVLFPAVSIVPPYHFTENIYGIADLLIPVIIVISGSFLNIHFTKRLPLILGWIGGFVLQAALGTIISGHLFGPALLPMTSVAFTLFTFYMITDPGTTPSKPWHQCLFGVAVALIYRLLIMANVVFDLFFALSLVCMLRGLWLYYQAWAAKRSSIHISTSNLAPRVEA</sequence>
<feature type="transmembrane region" description="Helical" evidence="1">
    <location>
        <begin position="187"/>
        <end position="206"/>
    </location>
</feature>
<feature type="transmembrane region" description="Helical" evidence="1">
    <location>
        <begin position="37"/>
        <end position="58"/>
    </location>
</feature>
<dbReference type="EMBL" id="BAABRU010000019">
    <property type="protein sequence ID" value="GAA5530528.1"/>
    <property type="molecule type" value="Genomic_DNA"/>
</dbReference>
<keyword evidence="1" id="KW-1133">Transmembrane helix</keyword>
<evidence type="ECO:0000256" key="1">
    <source>
        <dbReference type="SAM" id="Phobius"/>
    </source>
</evidence>
<feature type="transmembrane region" description="Helical" evidence="1">
    <location>
        <begin position="70"/>
        <end position="93"/>
    </location>
</feature>
<dbReference type="RefSeq" id="WP_345724128.1">
    <property type="nucleotide sequence ID" value="NZ_BAABRU010000019.1"/>
</dbReference>
<keyword evidence="1" id="KW-0472">Membrane</keyword>
<accession>A0ABP9X7I0</accession>
<name>A0ABP9X7I0_9CHLR</name>
<keyword evidence="1" id="KW-0812">Transmembrane</keyword>
<evidence type="ECO:0008006" key="4">
    <source>
        <dbReference type="Google" id="ProtNLM"/>
    </source>
</evidence>
<reference evidence="2 3" key="1">
    <citation type="submission" date="2024-02" db="EMBL/GenBank/DDBJ databases">
        <title>Herpetosiphon gulosus NBRC 112829.</title>
        <authorList>
            <person name="Ichikawa N."/>
            <person name="Katano-Makiyama Y."/>
            <person name="Hidaka K."/>
        </authorList>
    </citation>
    <scope>NUCLEOTIDE SEQUENCE [LARGE SCALE GENOMIC DNA]</scope>
    <source>
        <strain evidence="2 3">NBRC 112829</strain>
    </source>
</reference>